<organism evidence="3 4">
    <name type="scientific">Capra hircus</name>
    <name type="common">Goat</name>
    <dbReference type="NCBI Taxonomy" id="9925"/>
    <lineage>
        <taxon>Eukaryota</taxon>
        <taxon>Metazoa</taxon>
        <taxon>Chordata</taxon>
        <taxon>Craniata</taxon>
        <taxon>Vertebrata</taxon>
        <taxon>Euteleostomi</taxon>
        <taxon>Mammalia</taxon>
        <taxon>Eutheria</taxon>
        <taxon>Laurasiatheria</taxon>
        <taxon>Artiodactyla</taxon>
        <taxon>Ruminantia</taxon>
        <taxon>Pecora</taxon>
        <taxon>Bovidae</taxon>
        <taxon>Caprinae</taxon>
        <taxon>Capra</taxon>
    </lineage>
</organism>
<dbReference type="AlphaFoldDB" id="A0A452EZ95"/>
<proteinExistence type="predicted"/>
<dbReference type="Proteomes" id="UP000291000">
    <property type="component" value="Chromosome 16"/>
</dbReference>
<sequence length="567" mass="61417">MLQGRPEPGPKSWRGRRTKAAETDSRAVQEGDARGVHQLATLLMELDTEDEASRLLAADALYRLGRLDDAHKALLAALSRRPQAAPVLVRLALLQFRRGFSYDANQLVKKVVQSGDTACLQSTLAVFCHEDRQLLWGHCHTRALAILRARPGGAEGGAHTREAIAYLSLAIFASGNQATESLLARARCYGFLGQKKTAMFDFTSVLRTEPGNAQALCGRALLHLALDEQKEAVDDILSALRLNPRTAVPEICSLKPEAQALITQSLSSRCRTLLSQLPDTGARLSDKDAQNLLAAGKALIEIDARQPLWHMLLADALTAVGSFEEAGAHLQKVLHLTPPSEAARARRGLLRLKKGDVVAAAQDLQCLAETDAQDLGFLLCLLEASERQSLTQAAVQEADTLLNLGQPRQALGYCSLAILAGGSSTCHLRRRATCLAELQEFSRALGDLDHVLREGSRDSDLQTQVEDFCSRGRLLLGLGDEAAAAGAFAQALHLAPTQAQSSLWERPGRAPAAHILLCQARCCLVEQRYSEAWTAAEAGLLLDPEHSGLKRLKARIRREASSGCRLH</sequence>
<dbReference type="PANTHER" id="PTHR44874:SF1">
    <property type="entry name" value="TETRATRICOPEPTIDE REPEAT PROTEIN 34"/>
    <property type="match status" value="1"/>
</dbReference>
<dbReference type="STRING" id="9925.ENSCHIP00000017364"/>
<dbReference type="EMBL" id="LWLT01000016">
    <property type="status" value="NOT_ANNOTATED_CDS"/>
    <property type="molecule type" value="Genomic_DNA"/>
</dbReference>
<dbReference type="Pfam" id="PF13432">
    <property type="entry name" value="TPR_16"/>
    <property type="match status" value="1"/>
</dbReference>
<accession>A0A452EZ95</accession>
<name>A0A452EZ95_CAPHI</name>
<dbReference type="GeneTree" id="ENSGT00390000003047"/>
<evidence type="ECO:0000256" key="1">
    <source>
        <dbReference type="PROSITE-ProRule" id="PRU00339"/>
    </source>
</evidence>
<feature type="region of interest" description="Disordered" evidence="2">
    <location>
        <begin position="1"/>
        <end position="30"/>
    </location>
</feature>
<dbReference type="Gene3D" id="1.25.40.10">
    <property type="entry name" value="Tetratricopeptide repeat domain"/>
    <property type="match status" value="5"/>
</dbReference>
<dbReference type="Ensembl" id="ENSCHIT00000025173.1">
    <property type="protein sequence ID" value="ENSCHIP00000017364.1"/>
    <property type="gene ID" value="ENSCHIG00000017247.1"/>
</dbReference>
<reference evidence="3" key="3">
    <citation type="submission" date="2025-09" db="UniProtKB">
        <authorList>
            <consortium name="Ensembl"/>
        </authorList>
    </citation>
    <scope>IDENTIFICATION</scope>
</reference>
<dbReference type="InterPro" id="IPR042161">
    <property type="entry name" value="TTC34"/>
</dbReference>
<dbReference type="PROSITE" id="PS50005">
    <property type="entry name" value="TPR"/>
    <property type="match status" value="1"/>
</dbReference>
<keyword evidence="4" id="KW-1185">Reference proteome</keyword>
<dbReference type="OMA" id="AQHHIFY"/>
<dbReference type="InterPro" id="IPR011990">
    <property type="entry name" value="TPR-like_helical_dom_sf"/>
</dbReference>
<dbReference type="SUPFAM" id="SSF48452">
    <property type="entry name" value="TPR-like"/>
    <property type="match status" value="3"/>
</dbReference>
<keyword evidence="1" id="KW-0802">TPR repeat</keyword>
<dbReference type="InterPro" id="IPR019734">
    <property type="entry name" value="TPR_rpt"/>
</dbReference>
<protein>
    <submittedName>
        <fullName evidence="3">Uncharacterized protein</fullName>
    </submittedName>
</protein>
<dbReference type="Bgee" id="ENSCHIG00000017247">
    <property type="expression patterns" value="Expressed in fallopian tube"/>
</dbReference>
<evidence type="ECO:0000256" key="2">
    <source>
        <dbReference type="SAM" id="MobiDB-lite"/>
    </source>
</evidence>
<reference evidence="3 4" key="1">
    <citation type="submission" date="2016-04" db="EMBL/GenBank/DDBJ databases">
        <title>Polished mammalian reference genomes with single-molecule sequencing and chromosome conformation capture applied to the Capra hircus genome.</title>
        <authorList>
            <person name="Bickhart D.M."/>
            <person name="Koren S."/>
            <person name="Rosen B."/>
            <person name="Hastie A."/>
            <person name="Liachko I."/>
            <person name="Sullivan S.T."/>
            <person name="Burton J."/>
            <person name="Sayre B.L."/>
            <person name="Huson H.J."/>
            <person name="Lee J."/>
            <person name="Lam E."/>
            <person name="Kelley C.M."/>
            <person name="Hutchison J.L."/>
            <person name="Zhou Y."/>
            <person name="Sun J."/>
            <person name="Crisa A."/>
            <person name="Schwartz J.C."/>
            <person name="Hammond J.A."/>
            <person name="Schroeder S.G."/>
            <person name="Liu G.E."/>
            <person name="Dunham M."/>
            <person name="Shendure J."/>
            <person name="Sonstegard T.S."/>
            <person name="Phillippy A.M."/>
            <person name="Van Tassell C.P."/>
            <person name="Smith T.P."/>
        </authorList>
    </citation>
    <scope>NUCLEOTIDE SEQUENCE [LARGE SCALE GENOMIC DNA]</scope>
</reference>
<dbReference type="PANTHER" id="PTHR44874">
    <property type="entry name" value="TETRATRICOPEPTIDE REPEAT PROTEIN 34"/>
    <property type="match status" value="1"/>
</dbReference>
<feature type="repeat" description="TPR" evidence="1">
    <location>
        <begin position="213"/>
        <end position="246"/>
    </location>
</feature>
<dbReference type="SMART" id="SM00028">
    <property type="entry name" value="TPR"/>
    <property type="match status" value="9"/>
</dbReference>
<evidence type="ECO:0000313" key="3">
    <source>
        <dbReference type="Ensembl" id="ENSCHIP00000017364.1"/>
    </source>
</evidence>
<evidence type="ECO:0000313" key="4">
    <source>
        <dbReference type="Proteomes" id="UP000291000"/>
    </source>
</evidence>
<feature type="compositionally biased region" description="Basic and acidic residues" evidence="2">
    <location>
        <begin position="19"/>
        <end position="30"/>
    </location>
</feature>
<reference evidence="3" key="2">
    <citation type="submission" date="2025-08" db="UniProtKB">
        <authorList>
            <consortium name="Ensembl"/>
        </authorList>
    </citation>
    <scope>IDENTIFICATION</scope>
</reference>